<dbReference type="GO" id="GO:0015031">
    <property type="term" value="P:protein transport"/>
    <property type="evidence" value="ECO:0007669"/>
    <property type="project" value="UniProtKB-KW"/>
</dbReference>
<evidence type="ECO:0000256" key="4">
    <source>
        <dbReference type="PROSITE-ProRule" id="PRU00259"/>
    </source>
</evidence>
<name>A0A7S0ZYF7_NOCSC</name>
<evidence type="ECO:0000256" key="5">
    <source>
        <dbReference type="SAM" id="MobiDB-lite"/>
    </source>
</evidence>
<evidence type="ECO:0000256" key="3">
    <source>
        <dbReference type="ARBA" id="ARBA00022927"/>
    </source>
</evidence>
<dbReference type="AlphaFoldDB" id="A0A7S0ZYF7"/>
<keyword evidence="2" id="KW-0813">Transport</keyword>
<gene>
    <name evidence="6" type="ORF">NSCI0253_LOCUS11054</name>
</gene>
<accession>A0A7S0ZYF7</accession>
<dbReference type="PANTHER" id="PTHR23316">
    <property type="entry name" value="IMPORTIN ALPHA"/>
    <property type="match status" value="1"/>
</dbReference>
<keyword evidence="3" id="KW-0653">Protein transport</keyword>
<feature type="repeat" description="ARM" evidence="4">
    <location>
        <begin position="127"/>
        <end position="169"/>
    </location>
</feature>
<comment type="similarity">
    <text evidence="1">Belongs to the importin alpha family.</text>
</comment>
<dbReference type="SMART" id="SM00185">
    <property type="entry name" value="ARM"/>
    <property type="match status" value="4"/>
</dbReference>
<sequence>MDVSRRALVCNVQHGARAQEAGKQQVAGAKRGVQAESEESQAPQKRSANQLRSFSDPTFVTPVHRPVTESTVVADSAEAARVKELVAAIRGEAANLPDAGVLRAVAGMRQLLAAQTFPPIREVIESGGVEALVQRLSDGTPVVKLEAAWALTNIAASDEHTEAVVERGAVEALVATLTSDAVVQRAELAAQCLWALGNIVSDGTVVLRNRLLATRTIEAVGQLFSAIPSFTWDYRSRMEVLQKLTWVMSGLCRGQPPPPLAEVACAFDYFAQVLVGSDDEEMCSDALWGTCYLLEASEMAGDAAERGKRFLGAGFEGTEVVPTPHPVLKQITRYAKWTSDSDHVLPVPALRLLGALVSMPCHDLTDAALAAGAVKAFSDVVLDSRAPVQVRCEAAWALSNIAAGKADHAQHLVGVSGVWDALCYVVERSSHPEVCRECAWVVTNVVKRGSVILRDLDCKKVLRVTSFAMQVSAEPALTCALLDAVDALMHHGTELIGTKGENPLVGYAKRLGLLDQVVQLLTADSANVRQKSSCLHCTWFKSGDKENAPRDKENAPLRQVNTPISARISSSMKLSSTILGGAGFAAGERT</sequence>
<reference evidence="6" key="1">
    <citation type="submission" date="2021-01" db="EMBL/GenBank/DDBJ databases">
        <authorList>
            <person name="Corre E."/>
            <person name="Pelletier E."/>
            <person name="Niang G."/>
            <person name="Scheremetjew M."/>
            <person name="Finn R."/>
            <person name="Kale V."/>
            <person name="Holt S."/>
            <person name="Cochrane G."/>
            <person name="Meng A."/>
            <person name="Brown T."/>
            <person name="Cohen L."/>
        </authorList>
    </citation>
    <scope>NUCLEOTIDE SEQUENCE</scope>
</reference>
<evidence type="ECO:0000256" key="2">
    <source>
        <dbReference type="ARBA" id="ARBA00022448"/>
    </source>
</evidence>
<proteinExistence type="inferred from homology"/>
<dbReference type="PROSITE" id="PS50176">
    <property type="entry name" value="ARM_REPEAT"/>
    <property type="match status" value="1"/>
</dbReference>
<dbReference type="Pfam" id="PF00514">
    <property type="entry name" value="Arm"/>
    <property type="match status" value="2"/>
</dbReference>
<dbReference type="EMBL" id="HBFQ01015934">
    <property type="protein sequence ID" value="CAD8836706.1"/>
    <property type="molecule type" value="Transcribed_RNA"/>
</dbReference>
<evidence type="ECO:0000313" key="6">
    <source>
        <dbReference type="EMBL" id="CAD8836706.1"/>
    </source>
</evidence>
<dbReference type="InterPro" id="IPR011989">
    <property type="entry name" value="ARM-like"/>
</dbReference>
<dbReference type="SUPFAM" id="SSF48371">
    <property type="entry name" value="ARM repeat"/>
    <property type="match status" value="1"/>
</dbReference>
<dbReference type="InterPro" id="IPR000225">
    <property type="entry name" value="Armadillo"/>
</dbReference>
<feature type="region of interest" description="Disordered" evidence="5">
    <location>
        <begin position="19"/>
        <end position="62"/>
    </location>
</feature>
<organism evidence="6">
    <name type="scientific">Noctiluca scintillans</name>
    <name type="common">Sea sparkle</name>
    <name type="synonym">Red tide dinoflagellate</name>
    <dbReference type="NCBI Taxonomy" id="2966"/>
    <lineage>
        <taxon>Eukaryota</taxon>
        <taxon>Sar</taxon>
        <taxon>Alveolata</taxon>
        <taxon>Dinophyceae</taxon>
        <taxon>Noctilucales</taxon>
        <taxon>Noctilucaceae</taxon>
        <taxon>Noctiluca</taxon>
    </lineage>
</organism>
<dbReference type="Gene3D" id="1.25.10.10">
    <property type="entry name" value="Leucine-rich Repeat Variant"/>
    <property type="match status" value="1"/>
</dbReference>
<dbReference type="InterPro" id="IPR016024">
    <property type="entry name" value="ARM-type_fold"/>
</dbReference>
<evidence type="ECO:0008006" key="7">
    <source>
        <dbReference type="Google" id="ProtNLM"/>
    </source>
</evidence>
<evidence type="ECO:0000256" key="1">
    <source>
        <dbReference type="ARBA" id="ARBA00010394"/>
    </source>
</evidence>
<feature type="compositionally biased region" description="Polar residues" evidence="5">
    <location>
        <begin position="40"/>
        <end position="58"/>
    </location>
</feature>
<protein>
    <recommendedName>
        <fullName evidence="7">Importin subunit alpha</fullName>
    </recommendedName>
</protein>